<evidence type="ECO:0000256" key="4">
    <source>
        <dbReference type="ARBA" id="ARBA00022801"/>
    </source>
</evidence>
<evidence type="ECO:0000256" key="2">
    <source>
        <dbReference type="ARBA" id="ARBA00022670"/>
    </source>
</evidence>
<dbReference type="PANTHER" id="PTHR13604:SF0">
    <property type="entry name" value="ABASIC SITE PROCESSING PROTEIN HMCES"/>
    <property type="match status" value="1"/>
</dbReference>
<comment type="caution">
    <text evidence="9">The sequence shown here is derived from an EMBL/GenBank/DDBJ whole genome shotgun (WGS) entry which is preliminary data.</text>
</comment>
<evidence type="ECO:0000313" key="10">
    <source>
        <dbReference type="Proteomes" id="UP000527143"/>
    </source>
</evidence>
<dbReference type="Pfam" id="PF02586">
    <property type="entry name" value="SRAP"/>
    <property type="match status" value="1"/>
</dbReference>
<dbReference type="PANTHER" id="PTHR13604">
    <property type="entry name" value="DC12-RELATED"/>
    <property type="match status" value="1"/>
</dbReference>
<dbReference type="InterPro" id="IPR036590">
    <property type="entry name" value="SRAP-like"/>
</dbReference>
<evidence type="ECO:0000256" key="5">
    <source>
        <dbReference type="ARBA" id="ARBA00023124"/>
    </source>
</evidence>
<keyword evidence="3" id="KW-0227">DNA damage</keyword>
<organism evidence="9 10">
    <name type="scientific">Sphingomonas xinjiangensis</name>
    <dbReference type="NCBI Taxonomy" id="643568"/>
    <lineage>
        <taxon>Bacteria</taxon>
        <taxon>Pseudomonadati</taxon>
        <taxon>Pseudomonadota</taxon>
        <taxon>Alphaproteobacteria</taxon>
        <taxon>Sphingomonadales</taxon>
        <taxon>Sphingomonadaceae</taxon>
        <taxon>Sphingomonas</taxon>
    </lineage>
</organism>
<dbReference type="AlphaFoldDB" id="A0A840YGY3"/>
<evidence type="ECO:0000256" key="6">
    <source>
        <dbReference type="ARBA" id="ARBA00023125"/>
    </source>
</evidence>
<comment type="similarity">
    <text evidence="1 8">Belongs to the SOS response-associated peptidase family.</text>
</comment>
<dbReference type="EC" id="3.4.-.-" evidence="8"/>
<keyword evidence="10" id="KW-1185">Reference proteome</keyword>
<evidence type="ECO:0000256" key="8">
    <source>
        <dbReference type="RuleBase" id="RU364100"/>
    </source>
</evidence>
<evidence type="ECO:0000256" key="3">
    <source>
        <dbReference type="ARBA" id="ARBA00022763"/>
    </source>
</evidence>
<keyword evidence="4 8" id="KW-0378">Hydrolase</keyword>
<sequence>MCNEHRSHVDIDQLSYEFSQVGLPICFPEGVPNLPLSDSIKITDRHAIVRAGAKGADLVMRRWSWPGPTGKPVYNFRSEGREFDSGRVLIIADGFYEFTDPPPVEGGPKKRPKSKWLFTMPGEPFFCIAGLLRTEQSVGEAYTMLTTSPGPDIAPYHNRQIVVLGRKDWARWLNPAVPAQDVLLSAPAGTLAVTRVR</sequence>
<evidence type="ECO:0000256" key="1">
    <source>
        <dbReference type="ARBA" id="ARBA00008136"/>
    </source>
</evidence>
<keyword evidence="7" id="KW-0456">Lyase</keyword>
<dbReference type="GO" id="GO:0008233">
    <property type="term" value="F:peptidase activity"/>
    <property type="evidence" value="ECO:0007669"/>
    <property type="project" value="UniProtKB-KW"/>
</dbReference>
<dbReference type="SUPFAM" id="SSF143081">
    <property type="entry name" value="BB1717-like"/>
    <property type="match status" value="1"/>
</dbReference>
<keyword evidence="5" id="KW-0190">Covalent protein-DNA linkage</keyword>
<dbReference type="Gene3D" id="3.90.1680.10">
    <property type="entry name" value="SOS response associated peptidase-like"/>
    <property type="match status" value="1"/>
</dbReference>
<dbReference type="EMBL" id="JACIJF010000013">
    <property type="protein sequence ID" value="MBB5712134.1"/>
    <property type="molecule type" value="Genomic_DNA"/>
</dbReference>
<evidence type="ECO:0000256" key="7">
    <source>
        <dbReference type="ARBA" id="ARBA00023239"/>
    </source>
</evidence>
<protein>
    <recommendedName>
        <fullName evidence="8">Abasic site processing protein</fullName>
        <ecNumber evidence="8">3.4.-.-</ecNumber>
    </recommendedName>
</protein>
<keyword evidence="6" id="KW-0238">DNA-binding</keyword>
<name>A0A840YGY3_9SPHN</name>
<dbReference type="GO" id="GO:0003697">
    <property type="term" value="F:single-stranded DNA binding"/>
    <property type="evidence" value="ECO:0007669"/>
    <property type="project" value="InterPro"/>
</dbReference>
<dbReference type="GO" id="GO:0016829">
    <property type="term" value="F:lyase activity"/>
    <property type="evidence" value="ECO:0007669"/>
    <property type="project" value="UniProtKB-KW"/>
</dbReference>
<reference evidence="9 10" key="1">
    <citation type="submission" date="2020-08" db="EMBL/GenBank/DDBJ databases">
        <title>Genomic Encyclopedia of Type Strains, Phase IV (KMG-IV): sequencing the most valuable type-strain genomes for metagenomic binning, comparative biology and taxonomic classification.</title>
        <authorList>
            <person name="Goeker M."/>
        </authorList>
    </citation>
    <scope>NUCLEOTIDE SEQUENCE [LARGE SCALE GENOMIC DNA]</scope>
    <source>
        <strain evidence="9 10">DSM 26736</strain>
    </source>
</reference>
<dbReference type="GO" id="GO:0106300">
    <property type="term" value="P:protein-DNA covalent cross-linking repair"/>
    <property type="evidence" value="ECO:0007669"/>
    <property type="project" value="InterPro"/>
</dbReference>
<gene>
    <name evidence="9" type="ORF">FHT02_003391</name>
</gene>
<keyword evidence="2 8" id="KW-0645">Protease</keyword>
<dbReference type="GO" id="GO:0006508">
    <property type="term" value="P:proteolysis"/>
    <property type="evidence" value="ECO:0007669"/>
    <property type="project" value="UniProtKB-KW"/>
</dbReference>
<evidence type="ECO:0000313" key="9">
    <source>
        <dbReference type="EMBL" id="MBB5712134.1"/>
    </source>
</evidence>
<dbReference type="Proteomes" id="UP000527143">
    <property type="component" value="Unassembled WGS sequence"/>
</dbReference>
<dbReference type="InterPro" id="IPR003738">
    <property type="entry name" value="SRAP"/>
</dbReference>
<proteinExistence type="inferred from homology"/>
<accession>A0A840YGY3</accession>
<dbReference type="RefSeq" id="WP_184090157.1">
    <property type="nucleotide sequence ID" value="NZ_JACIJF010000013.1"/>
</dbReference>